<evidence type="ECO:0000313" key="2">
    <source>
        <dbReference type="Proteomes" id="UP000095038"/>
    </source>
</evidence>
<keyword evidence="2" id="KW-1185">Reference proteome</keyword>
<gene>
    <name evidence="1" type="ORF">ASCRUDRAFT_81940</name>
</gene>
<dbReference type="AlphaFoldDB" id="A0A1D2VDX2"/>
<sequence length="61" mass="7240">MYLYFFSTVSVCLHIKQVAQNREGLKRDIALGFLNPAEHSWVFRKEVCRLLNMYQTFGNKK</sequence>
<protein>
    <submittedName>
        <fullName evidence="1">Uncharacterized protein</fullName>
    </submittedName>
</protein>
<dbReference type="Proteomes" id="UP000095038">
    <property type="component" value="Unassembled WGS sequence"/>
</dbReference>
<accession>A0A1D2VDX2</accession>
<organism evidence="1 2">
    <name type="scientific">Ascoidea rubescens DSM 1968</name>
    <dbReference type="NCBI Taxonomy" id="1344418"/>
    <lineage>
        <taxon>Eukaryota</taxon>
        <taxon>Fungi</taxon>
        <taxon>Dikarya</taxon>
        <taxon>Ascomycota</taxon>
        <taxon>Saccharomycotina</taxon>
        <taxon>Saccharomycetes</taxon>
        <taxon>Ascoideaceae</taxon>
        <taxon>Ascoidea</taxon>
    </lineage>
</organism>
<dbReference type="GeneID" id="30968314"/>
<evidence type="ECO:0000313" key="1">
    <source>
        <dbReference type="EMBL" id="ODV59667.1"/>
    </source>
</evidence>
<reference evidence="2" key="1">
    <citation type="submission" date="2016-05" db="EMBL/GenBank/DDBJ databases">
        <title>Comparative genomics of biotechnologically important yeasts.</title>
        <authorList>
            <consortium name="DOE Joint Genome Institute"/>
            <person name="Riley R."/>
            <person name="Haridas S."/>
            <person name="Wolfe K.H."/>
            <person name="Lopes M.R."/>
            <person name="Hittinger C.T."/>
            <person name="Goker M."/>
            <person name="Salamov A."/>
            <person name="Wisecaver J."/>
            <person name="Long T.M."/>
            <person name="Aerts A.L."/>
            <person name="Barry K."/>
            <person name="Choi C."/>
            <person name="Clum A."/>
            <person name="Coughlan A.Y."/>
            <person name="Deshpande S."/>
            <person name="Douglass A.P."/>
            <person name="Hanson S.J."/>
            <person name="Klenk H.-P."/>
            <person name="Labutti K."/>
            <person name="Lapidus A."/>
            <person name="Lindquist E."/>
            <person name="Lipzen A."/>
            <person name="Meier-Kolthoff J.P."/>
            <person name="Ohm R.A."/>
            <person name="Otillar R.P."/>
            <person name="Pangilinan J."/>
            <person name="Peng Y."/>
            <person name="Rokas A."/>
            <person name="Rosa C.A."/>
            <person name="Scheuner C."/>
            <person name="Sibirny A.A."/>
            <person name="Slot J.C."/>
            <person name="Stielow J.B."/>
            <person name="Sun H."/>
            <person name="Kurtzman C.P."/>
            <person name="Blackwell M."/>
            <person name="Grigoriev I.V."/>
            <person name="Jeffries T.W."/>
        </authorList>
    </citation>
    <scope>NUCLEOTIDE SEQUENCE [LARGE SCALE GENOMIC DNA]</scope>
    <source>
        <strain evidence="2">DSM 1968</strain>
    </source>
</reference>
<dbReference type="RefSeq" id="XP_020045974.1">
    <property type="nucleotide sequence ID" value="XM_020194678.1"/>
</dbReference>
<dbReference type="EMBL" id="KV454485">
    <property type="protein sequence ID" value="ODV59667.1"/>
    <property type="molecule type" value="Genomic_DNA"/>
</dbReference>
<dbReference type="InParanoid" id="A0A1D2VDX2"/>
<name>A0A1D2VDX2_9ASCO</name>
<proteinExistence type="predicted"/>